<proteinExistence type="predicted"/>
<dbReference type="WBParaSite" id="nRc.2.0.1.t22931-RA">
    <property type="protein sequence ID" value="nRc.2.0.1.t22931-RA"/>
    <property type="gene ID" value="nRc.2.0.1.g22931"/>
</dbReference>
<name>A0A915JBA6_ROMCU</name>
<dbReference type="OMA" id="DFHALWC"/>
<dbReference type="InterPro" id="IPR036249">
    <property type="entry name" value="Thioredoxin-like_sf"/>
</dbReference>
<accession>A0A915JBA6</accession>
<feature type="domain" description="Thioredoxin" evidence="2">
    <location>
        <begin position="2"/>
        <end position="129"/>
    </location>
</feature>
<dbReference type="AlphaFoldDB" id="A0A915JBA6"/>
<dbReference type="Pfam" id="PF00085">
    <property type="entry name" value="Thioredoxin"/>
    <property type="match status" value="1"/>
</dbReference>
<reference evidence="4" key="1">
    <citation type="submission" date="2022-11" db="UniProtKB">
        <authorList>
            <consortium name="WormBaseParasite"/>
        </authorList>
    </citation>
    <scope>IDENTIFICATION</scope>
</reference>
<evidence type="ECO:0000313" key="3">
    <source>
        <dbReference type="Proteomes" id="UP000887565"/>
    </source>
</evidence>
<dbReference type="PRINTS" id="PR00421">
    <property type="entry name" value="THIOREDOXIN"/>
</dbReference>
<dbReference type="InterPro" id="IPR013766">
    <property type="entry name" value="Thioredoxin_domain"/>
</dbReference>
<keyword evidence="3" id="KW-1185">Reference proteome</keyword>
<sequence length="129" mass="14906">MVQIPIEAMDLKEKYSRLPSNNRMVLKVKNKEEFDRLINTPDKLVIVEFYAPWCGPCRMIGPKVDKLADELPDILFVKVDVDDASCEEVIEDYDIKVMPTFYFIKNGETIALHEGNNYDALVEVVNEHK</sequence>
<dbReference type="CDD" id="cd02947">
    <property type="entry name" value="TRX_family"/>
    <property type="match status" value="1"/>
</dbReference>
<dbReference type="InterPro" id="IPR017937">
    <property type="entry name" value="Thioredoxin_CS"/>
</dbReference>
<keyword evidence="1" id="KW-1015">Disulfide bond</keyword>
<dbReference type="Gene3D" id="3.40.30.10">
    <property type="entry name" value="Glutaredoxin"/>
    <property type="match status" value="1"/>
</dbReference>
<dbReference type="SUPFAM" id="SSF52833">
    <property type="entry name" value="Thioredoxin-like"/>
    <property type="match status" value="1"/>
</dbReference>
<evidence type="ECO:0000256" key="1">
    <source>
        <dbReference type="ARBA" id="ARBA00023157"/>
    </source>
</evidence>
<dbReference type="PROSITE" id="PS51352">
    <property type="entry name" value="THIOREDOXIN_2"/>
    <property type="match status" value="1"/>
</dbReference>
<evidence type="ECO:0000313" key="4">
    <source>
        <dbReference type="WBParaSite" id="nRc.2.0.1.t22931-RA"/>
    </source>
</evidence>
<dbReference type="Proteomes" id="UP000887565">
    <property type="component" value="Unplaced"/>
</dbReference>
<dbReference type="PANTHER" id="PTHR46115">
    <property type="entry name" value="THIOREDOXIN-LIKE PROTEIN 1"/>
    <property type="match status" value="1"/>
</dbReference>
<evidence type="ECO:0000259" key="2">
    <source>
        <dbReference type="PROSITE" id="PS51352"/>
    </source>
</evidence>
<organism evidence="3 4">
    <name type="scientific">Romanomermis culicivorax</name>
    <name type="common">Nematode worm</name>
    <dbReference type="NCBI Taxonomy" id="13658"/>
    <lineage>
        <taxon>Eukaryota</taxon>
        <taxon>Metazoa</taxon>
        <taxon>Ecdysozoa</taxon>
        <taxon>Nematoda</taxon>
        <taxon>Enoplea</taxon>
        <taxon>Dorylaimia</taxon>
        <taxon>Mermithida</taxon>
        <taxon>Mermithoidea</taxon>
        <taxon>Mermithidae</taxon>
        <taxon>Romanomermis</taxon>
    </lineage>
</organism>
<dbReference type="PROSITE" id="PS00194">
    <property type="entry name" value="THIOREDOXIN_1"/>
    <property type="match status" value="1"/>
</dbReference>
<protein>
    <submittedName>
        <fullName evidence="4">Thioredoxin domain-containing protein</fullName>
    </submittedName>
</protein>